<proteinExistence type="inferred from homology"/>
<evidence type="ECO:0000256" key="5">
    <source>
        <dbReference type="ARBA" id="ARBA00022692"/>
    </source>
</evidence>
<dbReference type="GO" id="GO:0016780">
    <property type="term" value="F:phosphotransferase activity, for other substituted phosphate groups"/>
    <property type="evidence" value="ECO:0007669"/>
    <property type="project" value="TreeGrafter"/>
</dbReference>
<feature type="domain" description="Bacterial sugar transferase" evidence="10">
    <location>
        <begin position="53"/>
        <end position="244"/>
    </location>
</feature>
<organism evidence="11 12">
    <name type="scientific">Nostoc piscinale CENA21</name>
    <dbReference type="NCBI Taxonomy" id="224013"/>
    <lineage>
        <taxon>Bacteria</taxon>
        <taxon>Bacillati</taxon>
        <taxon>Cyanobacteriota</taxon>
        <taxon>Cyanophyceae</taxon>
        <taxon>Nostocales</taxon>
        <taxon>Nostocaceae</taxon>
        <taxon>Nostoc</taxon>
    </lineage>
</organism>
<dbReference type="OrthoDB" id="467691at2"/>
<reference evidence="11 12" key="2">
    <citation type="journal article" date="2016" name="Genome Announc.">
        <title>Draft Genome Sequence of the N2-Fixing Cyanobacterium Nostoc piscinale CENA21, Isolated from the Brazilian Amazon Floodplain.</title>
        <authorList>
            <person name="Leao T."/>
            <person name="Guimaraes P.I."/>
            <person name="de Melo A.G."/>
            <person name="Ramos R.T."/>
            <person name="Leao P.N."/>
            <person name="Silva A."/>
            <person name="Fiore M.F."/>
            <person name="Schneider M.P."/>
        </authorList>
    </citation>
    <scope>NUCLEOTIDE SEQUENCE [LARGE SCALE GENOMIC DNA]</scope>
    <source>
        <strain evidence="11 12">CENA21</strain>
    </source>
</reference>
<dbReference type="PANTHER" id="PTHR30576">
    <property type="entry name" value="COLANIC BIOSYNTHESIS UDP-GLUCOSE LIPID CARRIER TRANSFERASE"/>
    <property type="match status" value="1"/>
</dbReference>
<evidence type="ECO:0000313" key="11">
    <source>
        <dbReference type="EMBL" id="ALF56250.1"/>
    </source>
</evidence>
<evidence type="ECO:0000256" key="6">
    <source>
        <dbReference type="ARBA" id="ARBA00022989"/>
    </source>
</evidence>
<comment type="similarity">
    <text evidence="2">Belongs to the bacterial sugar transferase family.</text>
</comment>
<keyword evidence="5 9" id="KW-0812">Transmembrane</keyword>
<dbReference type="KEGG" id="npz:ACX27_04435"/>
<dbReference type="STRING" id="224013.ACX27_04435"/>
<keyword evidence="3" id="KW-1003">Cell membrane</keyword>
<dbReference type="Proteomes" id="UP000062645">
    <property type="component" value="Chromosome"/>
</dbReference>
<sequence length="252" mass="29145">MTAQSSLLSGKRSLRQDASSSRRTFLKRSKKTKTPRVKPQALSAQALNGEFVKRLFDIGFSLSVLILFFPLYLILALLIAFSSEGPIFYVQERVGKNYRRFNCIKFRTMVSNADEMLMQMMETSPQLRQEFESSFKLKHDPRITTIGKFLRITSLDEFPQFWNVLKGDMSVVGPRPLVAEELPKYGHHIGQVLTIRPGITGLWQVSGRNDIPYPRRVQIDLHYVKFRNFWLDLWIILKTINVVIMPKNNGAY</sequence>
<dbReference type="GO" id="GO:0005886">
    <property type="term" value="C:plasma membrane"/>
    <property type="evidence" value="ECO:0007669"/>
    <property type="project" value="UniProtKB-SubCell"/>
</dbReference>
<dbReference type="InterPro" id="IPR003362">
    <property type="entry name" value="Bact_transf"/>
</dbReference>
<comment type="subcellular location">
    <subcellularLocation>
        <location evidence="1">Cell membrane</location>
    </subcellularLocation>
</comment>
<feature type="region of interest" description="Disordered" evidence="8">
    <location>
        <begin position="1"/>
        <end position="39"/>
    </location>
</feature>
<feature type="transmembrane region" description="Helical" evidence="9">
    <location>
        <begin position="58"/>
        <end position="81"/>
    </location>
</feature>
<evidence type="ECO:0000313" key="12">
    <source>
        <dbReference type="Proteomes" id="UP000062645"/>
    </source>
</evidence>
<dbReference type="EMBL" id="CP012036">
    <property type="protein sequence ID" value="ALF56250.1"/>
    <property type="molecule type" value="Genomic_DNA"/>
</dbReference>
<dbReference type="PANTHER" id="PTHR30576:SF4">
    <property type="entry name" value="UNDECAPRENYL-PHOSPHATE GALACTOSE PHOSPHOTRANSFERASE"/>
    <property type="match status" value="1"/>
</dbReference>
<evidence type="ECO:0000256" key="7">
    <source>
        <dbReference type="ARBA" id="ARBA00023136"/>
    </source>
</evidence>
<accession>A0A0M5MNK3</accession>
<evidence type="ECO:0000259" key="10">
    <source>
        <dbReference type="Pfam" id="PF02397"/>
    </source>
</evidence>
<name>A0A0M5MNK3_9NOSO</name>
<reference evidence="12" key="1">
    <citation type="submission" date="2015-07" db="EMBL/GenBank/DDBJ databases">
        <title>Genome Of Nitrogen-Fixing Cyanobacterium Nostoc piscinale CENA21 From Solimoes/Amazon River Floodplain Sediments And Comparative Genomics To Uncover Biosynthetic Natural Products Potential.</title>
        <authorList>
            <person name="Leao T.F."/>
            <person name="Leao P.N."/>
            <person name="Guimaraes P.I."/>
            <person name="de Melo A.G.C."/>
            <person name="Ramos R.T.J."/>
            <person name="Silva A."/>
            <person name="Fiore M.F."/>
            <person name="Schneider M.P.C."/>
        </authorList>
    </citation>
    <scope>NUCLEOTIDE SEQUENCE [LARGE SCALE GENOMIC DNA]</scope>
    <source>
        <strain evidence="12">CENA21</strain>
    </source>
</reference>
<evidence type="ECO:0000256" key="4">
    <source>
        <dbReference type="ARBA" id="ARBA00022679"/>
    </source>
</evidence>
<evidence type="ECO:0000256" key="9">
    <source>
        <dbReference type="SAM" id="Phobius"/>
    </source>
</evidence>
<evidence type="ECO:0000256" key="8">
    <source>
        <dbReference type="SAM" id="MobiDB-lite"/>
    </source>
</evidence>
<dbReference type="PATRIC" id="fig|224013.5.peg.1061"/>
<protein>
    <submittedName>
        <fullName evidence="11">Galactosyl-1-phosphate transferase</fullName>
    </submittedName>
</protein>
<dbReference type="RefSeq" id="WP_062298142.1">
    <property type="nucleotide sequence ID" value="NZ_CP012036.1"/>
</dbReference>
<feature type="compositionally biased region" description="Basic residues" evidence="8">
    <location>
        <begin position="24"/>
        <end position="36"/>
    </location>
</feature>
<keyword evidence="4 11" id="KW-0808">Transferase</keyword>
<evidence type="ECO:0000256" key="2">
    <source>
        <dbReference type="ARBA" id="ARBA00006464"/>
    </source>
</evidence>
<evidence type="ECO:0000256" key="1">
    <source>
        <dbReference type="ARBA" id="ARBA00004236"/>
    </source>
</evidence>
<gene>
    <name evidence="11" type="ORF">ACX27_04435</name>
</gene>
<dbReference type="Pfam" id="PF02397">
    <property type="entry name" value="Bac_transf"/>
    <property type="match status" value="1"/>
</dbReference>
<keyword evidence="12" id="KW-1185">Reference proteome</keyword>
<dbReference type="AlphaFoldDB" id="A0A0M5MNK3"/>
<keyword evidence="6 9" id="KW-1133">Transmembrane helix</keyword>
<evidence type="ECO:0000256" key="3">
    <source>
        <dbReference type="ARBA" id="ARBA00022475"/>
    </source>
</evidence>
<keyword evidence="7 9" id="KW-0472">Membrane</keyword>